<evidence type="ECO:0000313" key="2">
    <source>
        <dbReference type="Proteomes" id="UP000182444"/>
    </source>
</evidence>
<gene>
    <name evidence="1" type="ORF">YALI1_F10375g</name>
</gene>
<evidence type="ECO:0000313" key="1">
    <source>
        <dbReference type="EMBL" id="AOW06791.1"/>
    </source>
</evidence>
<name>A0A1D8NMC4_YARLL</name>
<dbReference type="GeneID" id="94583878"/>
<protein>
    <submittedName>
        <fullName evidence="1">Uncharacterized protein</fullName>
    </submittedName>
</protein>
<accession>A0A1D8NMC4</accession>
<dbReference type="EMBL" id="CP017558">
    <property type="protein sequence ID" value="AOW06791.1"/>
    <property type="molecule type" value="Genomic_DNA"/>
</dbReference>
<dbReference type="VEuPathDB" id="FungiDB:YALI1_F10375g"/>
<proteinExistence type="predicted"/>
<sequence length="149" mass="17083">MEYCARLVTPSNHSRVSSRHTIVSNKSDKFILFSNLYYSEAIRDDSVLFQLSIHTAVHVLQFHLAAASQDFSAVCGLLVTFVSDCRYRRYHNCDILCISHYPISATEHGFNRGFSDVKPMVPAVYLIWCFAVPCRSARSLLRFRIPELF</sequence>
<organism evidence="1 2">
    <name type="scientific">Yarrowia lipolytica</name>
    <name type="common">Candida lipolytica</name>
    <dbReference type="NCBI Taxonomy" id="4952"/>
    <lineage>
        <taxon>Eukaryota</taxon>
        <taxon>Fungi</taxon>
        <taxon>Dikarya</taxon>
        <taxon>Ascomycota</taxon>
        <taxon>Saccharomycotina</taxon>
        <taxon>Dipodascomycetes</taxon>
        <taxon>Dipodascales</taxon>
        <taxon>Dipodascales incertae sedis</taxon>
        <taxon>Yarrowia</taxon>
    </lineage>
</organism>
<dbReference type="Proteomes" id="UP000182444">
    <property type="component" value="Chromosome 1F"/>
</dbReference>
<dbReference type="AlphaFoldDB" id="A0A1D8NMC4"/>
<dbReference type="RefSeq" id="XP_068139389.1">
    <property type="nucleotide sequence ID" value="XM_068283288.1"/>
</dbReference>
<reference evidence="1 2" key="1">
    <citation type="journal article" date="2016" name="PLoS ONE">
        <title>Sequence Assembly of Yarrowia lipolytica Strain W29/CLIB89 Shows Transposable Element Diversity.</title>
        <authorList>
            <person name="Magnan C."/>
            <person name="Yu J."/>
            <person name="Chang I."/>
            <person name="Jahn E."/>
            <person name="Kanomata Y."/>
            <person name="Wu J."/>
            <person name="Zeller M."/>
            <person name="Oakes M."/>
            <person name="Baldi P."/>
            <person name="Sandmeyer S."/>
        </authorList>
    </citation>
    <scope>NUCLEOTIDE SEQUENCE [LARGE SCALE GENOMIC DNA]</scope>
    <source>
        <strain evidence="2">CLIB89(W29)</strain>
    </source>
</reference>